<dbReference type="GO" id="GO:0003677">
    <property type="term" value="F:DNA binding"/>
    <property type="evidence" value="ECO:0007669"/>
    <property type="project" value="InterPro"/>
</dbReference>
<dbReference type="STRING" id="1128400.I2FXE4"/>
<keyword evidence="3" id="KW-1185">Reference proteome</keyword>
<keyword evidence="1" id="KW-0233">DNA recombination</keyword>
<dbReference type="AlphaFoldDB" id="I2FXE4"/>
<protein>
    <recommendedName>
        <fullName evidence="4">Tyr recombinase domain-containing protein</fullName>
    </recommendedName>
</protein>
<dbReference type="PANTHER" id="PTHR34605:SF3">
    <property type="entry name" value="P CELL-TYPE AGGLUTINATION PROTEIN MAP4-LIKE-RELATED"/>
    <property type="match status" value="1"/>
</dbReference>
<evidence type="ECO:0000313" key="3">
    <source>
        <dbReference type="Proteomes" id="UP000006174"/>
    </source>
</evidence>
<dbReference type="Proteomes" id="UP000006174">
    <property type="component" value="Unassembled WGS sequence"/>
</dbReference>
<name>I2FXE4_USTHO</name>
<dbReference type="InterPro" id="IPR011010">
    <property type="entry name" value="DNA_brk_join_enz"/>
</dbReference>
<gene>
    <name evidence="2" type="ORF">UHOR_15015</name>
</gene>
<accession>I2FXE4</accession>
<reference evidence="2 3" key="1">
    <citation type="journal article" date="2012" name="Plant Cell">
        <title>Genome comparison of barley and maize smut fungi reveals targeted loss of RNA silencing components and species-specific presence of transposable elements.</title>
        <authorList>
            <person name="Laurie J.D."/>
            <person name="Ali S."/>
            <person name="Linning R."/>
            <person name="Mannhaupt G."/>
            <person name="Wong P."/>
            <person name="Gueldener U."/>
            <person name="Muensterkoetter M."/>
            <person name="Moore R."/>
            <person name="Kahmann R."/>
            <person name="Bakkeren G."/>
            <person name="Schirawski J."/>
        </authorList>
    </citation>
    <scope>NUCLEOTIDE SEQUENCE [LARGE SCALE GENOMIC DNA]</scope>
    <source>
        <strain evidence="3">Uh4875-4</strain>
    </source>
</reference>
<evidence type="ECO:0008006" key="4">
    <source>
        <dbReference type="Google" id="ProtNLM"/>
    </source>
</evidence>
<dbReference type="Gene3D" id="1.10.443.10">
    <property type="entry name" value="Intergrase catalytic core"/>
    <property type="match status" value="1"/>
</dbReference>
<dbReference type="GO" id="GO:0015074">
    <property type="term" value="P:DNA integration"/>
    <property type="evidence" value="ECO:0007669"/>
    <property type="project" value="InterPro"/>
</dbReference>
<dbReference type="HOGENOM" id="CLU_1023766_0_0_1"/>
<proteinExistence type="predicted"/>
<evidence type="ECO:0000313" key="2">
    <source>
        <dbReference type="EMBL" id="CCF51587.1"/>
    </source>
</evidence>
<comment type="caution">
    <text evidence="2">The sequence shown here is derived from an EMBL/GenBank/DDBJ whole genome shotgun (WGS) entry which is preliminary data.</text>
</comment>
<evidence type="ECO:0000256" key="1">
    <source>
        <dbReference type="ARBA" id="ARBA00023172"/>
    </source>
</evidence>
<dbReference type="InterPro" id="IPR052925">
    <property type="entry name" value="Phage_Integrase-like_Recomb"/>
</dbReference>
<organism evidence="2 3">
    <name type="scientific">Ustilago hordei</name>
    <name type="common">Barley covered smut fungus</name>
    <dbReference type="NCBI Taxonomy" id="120017"/>
    <lineage>
        <taxon>Eukaryota</taxon>
        <taxon>Fungi</taxon>
        <taxon>Dikarya</taxon>
        <taxon>Basidiomycota</taxon>
        <taxon>Ustilaginomycotina</taxon>
        <taxon>Ustilaginomycetes</taxon>
        <taxon>Ustilaginales</taxon>
        <taxon>Ustilaginaceae</taxon>
        <taxon>Ustilago</taxon>
    </lineage>
</organism>
<dbReference type="EMBL" id="CAGI01000166">
    <property type="protein sequence ID" value="CCF51587.1"/>
    <property type="molecule type" value="Genomic_DNA"/>
</dbReference>
<dbReference type="InterPro" id="IPR013762">
    <property type="entry name" value="Integrase-like_cat_sf"/>
</dbReference>
<dbReference type="SUPFAM" id="SSF56349">
    <property type="entry name" value="DNA breaking-rejoining enzymes"/>
    <property type="match status" value="1"/>
</dbReference>
<dbReference type="PANTHER" id="PTHR34605">
    <property type="entry name" value="PHAGE_INTEGRASE DOMAIN-CONTAINING PROTEIN"/>
    <property type="match status" value="1"/>
</dbReference>
<sequence>MSSTGHSYHSAKHELGHLCSHHVDLGLSLAGFECGCLERALCGYKCIHGAWHTSAKLPITLPLLRRLAAAVDTFSDLSACNHAVFKAAFTLSFACFLCLGEVVWDWHTNPAVVLRIGSVELAADHAIITLPVSKTDPFRLGIKVVAPLVGSPECPIAHLCHLLSGRPSSAPLFGLGPSGADPLPRSSFIAVLRRAIAFTGHSFRRGAATWVAHLGASPETIQCLGCWNSDCFQCYVDHSASERCDLSIAALFSVRDSPLVPDSASWQDMGAT</sequence>
<dbReference type="GO" id="GO:0006310">
    <property type="term" value="P:DNA recombination"/>
    <property type="evidence" value="ECO:0007669"/>
    <property type="project" value="UniProtKB-KW"/>
</dbReference>